<comment type="similarity">
    <text evidence="2">Belongs to the major royal jelly protein family.</text>
</comment>
<dbReference type="Pfam" id="PF03022">
    <property type="entry name" value="MRJP"/>
    <property type="match status" value="1"/>
</dbReference>
<gene>
    <name evidence="5" type="ORF">KP79_PYT19294</name>
</gene>
<dbReference type="EMBL" id="NEDP02004513">
    <property type="protein sequence ID" value="OWF45425.1"/>
    <property type="molecule type" value="Genomic_DNA"/>
</dbReference>
<dbReference type="InterPro" id="IPR011042">
    <property type="entry name" value="6-blade_b-propeller_TolB-like"/>
</dbReference>
<proteinExistence type="inferred from homology"/>
<keyword evidence="4" id="KW-0732">Signal</keyword>
<feature type="signal peptide" evidence="4">
    <location>
        <begin position="1"/>
        <end position="17"/>
    </location>
</feature>
<dbReference type="PANTHER" id="PTHR10009">
    <property type="entry name" value="PROTEIN YELLOW-RELATED"/>
    <property type="match status" value="1"/>
</dbReference>
<protein>
    <submittedName>
        <fullName evidence="5">Protein yellow</fullName>
    </submittedName>
</protein>
<keyword evidence="3" id="KW-0964">Secreted</keyword>
<dbReference type="Gene3D" id="2.120.10.30">
    <property type="entry name" value="TolB, C-terminal domain"/>
    <property type="match status" value="1"/>
</dbReference>
<dbReference type="PANTHER" id="PTHR10009:SF18">
    <property type="entry name" value="PROTEIN YELLOW-LIKE PROTEIN"/>
    <property type="match status" value="1"/>
</dbReference>
<dbReference type="OrthoDB" id="9977471at2759"/>
<feature type="chain" id="PRO_5013324231" evidence="4">
    <location>
        <begin position="18"/>
        <end position="418"/>
    </location>
</feature>
<dbReference type="GO" id="GO:0005576">
    <property type="term" value="C:extracellular region"/>
    <property type="evidence" value="ECO:0007669"/>
    <property type="project" value="UniProtKB-SubCell"/>
</dbReference>
<dbReference type="SUPFAM" id="SSF63829">
    <property type="entry name" value="Calcium-dependent phosphotriesterase"/>
    <property type="match status" value="1"/>
</dbReference>
<evidence type="ECO:0000256" key="2">
    <source>
        <dbReference type="ARBA" id="ARBA00009127"/>
    </source>
</evidence>
<comment type="caution">
    <text evidence="5">The sequence shown here is derived from an EMBL/GenBank/DDBJ whole genome shotgun (WGS) entry which is preliminary data.</text>
</comment>
<sequence length="418" mass="48287">MALFVFSLFLIVHLSFAYYANRDTCDSRIEHTFTVIDYDWPNDTAREMAIRNESYIPNNNIISGMNVYNDAVYVTVPRWRRGVPSTLNKIVIKDGISILQPYPNWESQRVGDCHALQFVQSIAIDPNTGWMWIIDTGRINFFAIDGTPTENLCPAKIIIYDIDNNIEITRHEFPDNVANRKRTFLNDIVIQYRGQRARYAYITDDFDTRLIVFDRKKNTSHFYSHPESMLPESGNGNITILGETLAVSDGINGIALSSDMKFIYYGQLSGFSIYQIPTKVVRKPGKDFDRFVRKVGTKPAHAAGMVYSKNHSLYFGGLDDNAVYKWDVEKDRRKQRTTFRKVQMKTVQTFLKDDSCINFVDILNFDQNDNLWFSVNKLHKFFLGTMDFSGNSGPNVLIMRAKAGTTGYLDRRRRYKPY</sequence>
<comment type="subcellular location">
    <subcellularLocation>
        <location evidence="1">Secreted</location>
    </subcellularLocation>
</comment>
<dbReference type="Proteomes" id="UP000242188">
    <property type="component" value="Unassembled WGS sequence"/>
</dbReference>
<evidence type="ECO:0000313" key="6">
    <source>
        <dbReference type="Proteomes" id="UP000242188"/>
    </source>
</evidence>
<accession>A0A210Q9N2</accession>
<evidence type="ECO:0000256" key="1">
    <source>
        <dbReference type="ARBA" id="ARBA00004613"/>
    </source>
</evidence>
<evidence type="ECO:0000256" key="3">
    <source>
        <dbReference type="ARBA" id="ARBA00022525"/>
    </source>
</evidence>
<reference evidence="5 6" key="1">
    <citation type="journal article" date="2017" name="Nat. Ecol. Evol.">
        <title>Scallop genome provides insights into evolution of bilaterian karyotype and development.</title>
        <authorList>
            <person name="Wang S."/>
            <person name="Zhang J."/>
            <person name="Jiao W."/>
            <person name="Li J."/>
            <person name="Xun X."/>
            <person name="Sun Y."/>
            <person name="Guo X."/>
            <person name="Huan P."/>
            <person name="Dong B."/>
            <person name="Zhang L."/>
            <person name="Hu X."/>
            <person name="Sun X."/>
            <person name="Wang J."/>
            <person name="Zhao C."/>
            <person name="Wang Y."/>
            <person name="Wang D."/>
            <person name="Huang X."/>
            <person name="Wang R."/>
            <person name="Lv J."/>
            <person name="Li Y."/>
            <person name="Zhang Z."/>
            <person name="Liu B."/>
            <person name="Lu W."/>
            <person name="Hui Y."/>
            <person name="Liang J."/>
            <person name="Zhou Z."/>
            <person name="Hou R."/>
            <person name="Li X."/>
            <person name="Liu Y."/>
            <person name="Li H."/>
            <person name="Ning X."/>
            <person name="Lin Y."/>
            <person name="Zhao L."/>
            <person name="Xing Q."/>
            <person name="Dou J."/>
            <person name="Li Y."/>
            <person name="Mao J."/>
            <person name="Guo H."/>
            <person name="Dou H."/>
            <person name="Li T."/>
            <person name="Mu C."/>
            <person name="Jiang W."/>
            <person name="Fu Q."/>
            <person name="Fu X."/>
            <person name="Miao Y."/>
            <person name="Liu J."/>
            <person name="Yu Q."/>
            <person name="Li R."/>
            <person name="Liao H."/>
            <person name="Li X."/>
            <person name="Kong Y."/>
            <person name="Jiang Z."/>
            <person name="Chourrout D."/>
            <person name="Li R."/>
            <person name="Bao Z."/>
        </authorList>
    </citation>
    <scope>NUCLEOTIDE SEQUENCE [LARGE SCALE GENOMIC DNA]</scope>
    <source>
        <strain evidence="5 6">PY_sf001</strain>
    </source>
</reference>
<evidence type="ECO:0000313" key="5">
    <source>
        <dbReference type="EMBL" id="OWF45425.1"/>
    </source>
</evidence>
<organism evidence="5 6">
    <name type="scientific">Mizuhopecten yessoensis</name>
    <name type="common">Japanese scallop</name>
    <name type="synonym">Patinopecten yessoensis</name>
    <dbReference type="NCBI Taxonomy" id="6573"/>
    <lineage>
        <taxon>Eukaryota</taxon>
        <taxon>Metazoa</taxon>
        <taxon>Spiralia</taxon>
        <taxon>Lophotrochozoa</taxon>
        <taxon>Mollusca</taxon>
        <taxon>Bivalvia</taxon>
        <taxon>Autobranchia</taxon>
        <taxon>Pteriomorphia</taxon>
        <taxon>Pectinida</taxon>
        <taxon>Pectinoidea</taxon>
        <taxon>Pectinidae</taxon>
        <taxon>Mizuhopecten</taxon>
    </lineage>
</organism>
<evidence type="ECO:0000256" key="4">
    <source>
        <dbReference type="SAM" id="SignalP"/>
    </source>
</evidence>
<dbReference type="InterPro" id="IPR017996">
    <property type="entry name" value="MRJP/yellow-related"/>
</dbReference>
<keyword evidence="6" id="KW-1185">Reference proteome</keyword>
<dbReference type="AlphaFoldDB" id="A0A210Q9N2"/>
<name>A0A210Q9N2_MIZYE</name>